<organism evidence="1 2">
    <name type="scientific">Pelomonas candidula</name>
    <dbReference type="NCBI Taxonomy" id="3299025"/>
    <lineage>
        <taxon>Bacteria</taxon>
        <taxon>Pseudomonadati</taxon>
        <taxon>Pseudomonadota</taxon>
        <taxon>Betaproteobacteria</taxon>
        <taxon>Burkholderiales</taxon>
        <taxon>Sphaerotilaceae</taxon>
        <taxon>Roseateles</taxon>
    </lineage>
</organism>
<evidence type="ECO:0000313" key="2">
    <source>
        <dbReference type="Proteomes" id="UP001606134"/>
    </source>
</evidence>
<accession>A0ABW7H6I0</accession>
<name>A0ABW7H6I0_9BURK</name>
<dbReference type="RefSeq" id="WP_394406176.1">
    <property type="nucleotide sequence ID" value="NZ_JBIGIC010000001.1"/>
</dbReference>
<comment type="caution">
    <text evidence="1">The sequence shown here is derived from an EMBL/GenBank/DDBJ whole genome shotgun (WGS) entry which is preliminary data.</text>
</comment>
<protein>
    <recommendedName>
        <fullName evidence="3">ATP-binding protein</fullName>
    </recommendedName>
</protein>
<keyword evidence="2" id="KW-1185">Reference proteome</keyword>
<sequence length="1359" mass="150466">MTRPASPDDHPLPRHARRISGEPLLQPLASWRAEVAYVLLGDPGAGKSTSFKAEALAQGAALVEASDIADGVESVEGWRDRVVFIDGLDQIKANGRAQGLGALGSIRAWLNKARPAGFRLSCREADWLGAAEQGELARVSPDGQVTVLQLEPLTKDEALVLLQRREAEIGDASAFWQAAEERQMTALFGNPLLLDLMVDAVAERGGQWPHTRWEVYEAACERLVRETSEVHLAARPPKAGYHAELLNTAGLLCALLLLSGKSALVSSHTPASTSTLALEHLPPELDLPEAAAALATKVFIAPAGQAQPRHRSIAEYLAARALARRLDDGLPLGRVLALVQGFDGQPVEALRGLLAWLVAAHVPSRSRLLRLDPLGFVLNGDPARLRTTQRLELLQALAEQAAANPWFRRDAWQSHPFGALLTTDMAEDIRAILCRPQRDRGHQAFVDCLLDALLHCDLMPSLAPALAGWVADPLADEGNRVIALRAWRRHCPVPEQATQERAWLDAMKKGQFPDPSGRLSGELLCEAYPGRVGPAEVLDYLKLRRDRRQLDGYDSFWELHFLSKTRPGDAATLVERWLQLFPACEAEPGHDELRSLSGKLLARALTESGEQLSDDRLYAWLEIGLDKYGIHTPAPDSLAEVLAWLSARPDRIYAVLKIGYDQALPEGPSAQRPFWRAEERLLGAQLPRDHQDRLLRDVCGPTHDPEVARHVLMQVIWAVMKPGDQFDVPSLESLSAWATEHHTDAMPYLEWLSELTTWPLDHWQGNQHRRNQEYRRKQAEQRVERHKSWSVALTTVDAPHPDVQLVHQVAKLMRGRSSGLQGEPVEDKVRDLLGVDMASARAVMDAVYRTLTRSDLPQGSEILALAKEERREYLLSLPALVAANQACVVDRSAPLGWSESLCKTLVAAHLVSGHGERPYWYRLLARERSEIVASVLMDHVQPPPANPVDISMLGALFREDGHEAVTAQVLPEVLRRLPKRASAEVRRSLDGDLLSALTRLPSAQASALIAEALSDASLSPRVRLSWLVADLRYRATAIDDIHACVASSRPRRLALAEALYRQGVLSAQALPNEAQTLKVLIAALAPHTKQRDRTSGAIWVRPAEQREDLVRAMFNRLAQLPSSAAAEALQELVSVAPPHGWQLVAEYSLQAQRSASRQSRFEVASPDAVACALANKAPAHQADLRALLLDHLHAISQELRGSNSFALSQFWNDQRLPREENECRDLLLEKLRVKLEPLGVLVEPEVAAADLKRMDMKLTFTVPGRAALSLPVEAKKDSHKDLWTAWREQLQRLYTIDPRAGAYGVYLVFWFGRKTQRSPGGDTPDSAEQLRRALEAELDERARQLIAIYVLDLSWSRAA</sequence>
<gene>
    <name evidence="1" type="ORF">ACG04R_02405</name>
</gene>
<evidence type="ECO:0008006" key="3">
    <source>
        <dbReference type="Google" id="ProtNLM"/>
    </source>
</evidence>
<evidence type="ECO:0000313" key="1">
    <source>
        <dbReference type="EMBL" id="MFG6485505.1"/>
    </source>
</evidence>
<dbReference type="EMBL" id="JBIGIC010000001">
    <property type="protein sequence ID" value="MFG6485505.1"/>
    <property type="molecule type" value="Genomic_DNA"/>
</dbReference>
<reference evidence="1 2" key="1">
    <citation type="submission" date="2024-08" db="EMBL/GenBank/DDBJ databases">
        <authorList>
            <person name="Lu H."/>
        </authorList>
    </citation>
    <scope>NUCLEOTIDE SEQUENCE [LARGE SCALE GENOMIC DNA]</scope>
    <source>
        <strain evidence="1 2">BYS78W</strain>
    </source>
</reference>
<dbReference type="Proteomes" id="UP001606134">
    <property type="component" value="Unassembled WGS sequence"/>
</dbReference>
<proteinExistence type="predicted"/>